<comment type="catalytic activity">
    <reaction evidence="1">
        <text>ATP + protein L-histidine = ADP + protein N-phospho-L-histidine.</text>
        <dbReference type="EC" id="2.7.13.3"/>
    </reaction>
</comment>
<organism evidence="4 5">
    <name type="scientific">Acidiphilium acidophilum</name>
    <name type="common">Thiobacillus acidophilus</name>
    <dbReference type="NCBI Taxonomy" id="76588"/>
    <lineage>
        <taxon>Bacteria</taxon>
        <taxon>Pseudomonadati</taxon>
        <taxon>Pseudomonadota</taxon>
        <taxon>Alphaproteobacteria</taxon>
        <taxon>Acetobacterales</taxon>
        <taxon>Acidocellaceae</taxon>
        <taxon>Acidiphilium</taxon>
    </lineage>
</organism>
<dbReference type="CDD" id="cd00082">
    <property type="entry name" value="HisKA"/>
    <property type="match status" value="1"/>
</dbReference>
<dbReference type="GO" id="GO:0000155">
    <property type="term" value="F:phosphorelay sensor kinase activity"/>
    <property type="evidence" value="ECO:0007669"/>
    <property type="project" value="InterPro"/>
</dbReference>
<dbReference type="SUPFAM" id="SSF47384">
    <property type="entry name" value="Homodimeric domain of signal transducing histidine kinase"/>
    <property type="match status" value="1"/>
</dbReference>
<gene>
    <name evidence="4" type="ORF">SIL87_04090</name>
</gene>
<dbReference type="PANTHER" id="PTHR43065:SF42">
    <property type="entry name" value="TWO-COMPONENT SENSOR PPRA"/>
    <property type="match status" value="1"/>
</dbReference>
<evidence type="ECO:0000256" key="2">
    <source>
        <dbReference type="ARBA" id="ARBA00012438"/>
    </source>
</evidence>
<dbReference type="EC" id="2.7.13.3" evidence="2"/>
<evidence type="ECO:0000256" key="1">
    <source>
        <dbReference type="ARBA" id="ARBA00000085"/>
    </source>
</evidence>
<dbReference type="EMBL" id="JAWXYB010000018">
    <property type="protein sequence ID" value="MDX5929943.1"/>
    <property type="molecule type" value="Genomic_DNA"/>
</dbReference>
<dbReference type="InterPro" id="IPR036890">
    <property type="entry name" value="HATPase_C_sf"/>
</dbReference>
<dbReference type="Gene3D" id="3.30.565.10">
    <property type="entry name" value="Histidine kinase-like ATPase, C-terminal domain"/>
    <property type="match status" value="1"/>
</dbReference>
<evidence type="ECO:0000259" key="3">
    <source>
        <dbReference type="SMART" id="SM00388"/>
    </source>
</evidence>
<feature type="domain" description="Signal transduction histidine kinase dimerisation/phosphoacceptor" evidence="3">
    <location>
        <begin position="199"/>
        <end position="267"/>
    </location>
</feature>
<dbReference type="SMART" id="SM00388">
    <property type="entry name" value="HisKA"/>
    <property type="match status" value="1"/>
</dbReference>
<dbReference type="SUPFAM" id="SSF55874">
    <property type="entry name" value="ATPase domain of HSP90 chaperone/DNA topoisomerase II/histidine kinase"/>
    <property type="match status" value="1"/>
</dbReference>
<dbReference type="PANTHER" id="PTHR43065">
    <property type="entry name" value="SENSOR HISTIDINE KINASE"/>
    <property type="match status" value="1"/>
</dbReference>
<dbReference type="InterPro" id="IPR003661">
    <property type="entry name" value="HisK_dim/P_dom"/>
</dbReference>
<evidence type="ECO:0000313" key="4">
    <source>
        <dbReference type="EMBL" id="MDX5929943.1"/>
    </source>
</evidence>
<dbReference type="AlphaFoldDB" id="A0AAW9DND4"/>
<dbReference type="Pfam" id="PF00512">
    <property type="entry name" value="HisKA"/>
    <property type="match status" value="1"/>
</dbReference>
<name>A0AAW9DND4_ACIAO</name>
<keyword evidence="5" id="KW-1185">Reference proteome</keyword>
<protein>
    <recommendedName>
        <fullName evidence="2">histidine kinase</fullName>
        <ecNumber evidence="2">2.7.13.3</ecNumber>
    </recommendedName>
</protein>
<reference evidence="4 5" key="1">
    <citation type="submission" date="2023-11" db="EMBL/GenBank/DDBJ databases">
        <title>MicrobeMod: A computational toolkit for identifying prokaryotic methylation and restriction-modification with nanopore sequencing.</title>
        <authorList>
            <person name="Crits-Christoph A."/>
            <person name="Kang S.C."/>
            <person name="Lee H."/>
            <person name="Ostrov N."/>
        </authorList>
    </citation>
    <scope>NUCLEOTIDE SEQUENCE [LARGE SCALE GENOMIC DNA]</scope>
    <source>
        <strain evidence="4 5">DSMZ 700</strain>
    </source>
</reference>
<comment type="caution">
    <text evidence="4">The sequence shown here is derived from an EMBL/GenBank/DDBJ whole genome shotgun (WGS) entry which is preliminary data.</text>
</comment>
<keyword evidence="4" id="KW-0808">Transferase</keyword>
<keyword evidence="4" id="KW-0418">Kinase</keyword>
<evidence type="ECO:0000313" key="5">
    <source>
        <dbReference type="Proteomes" id="UP001279553"/>
    </source>
</evidence>
<dbReference type="Proteomes" id="UP001279553">
    <property type="component" value="Unassembled WGS sequence"/>
</dbReference>
<sequence length="353" mass="38493">MPNPEKQPETPFEARIAVLAPIGRDNAAITDVLGRAGVIAESCADAACLIRVLEDGAGAAIVTEESLFGAGADAVAAWVEAQPPWSDLPFIVLTSREVRAEVQIWRHRTLGALRNASMLERPLDALTLSSAATSALRARRRQYEVRHYLASRAQVAVRLEQLVEDRTRRLEATNAELLQQITEREKTEAALRQAQKMEAVGQLTGGLAHDFNNMLAGITGSLELMRRRIDQERYADLGRYVDIAATAANRAAALTHRLLAFSRRQTLSPKPTDTVALLESMTTLITGTVGPTIRVDLPQADDIWPTLCDPHQLESAILNLVINARDAMPEGGVLTIELGNVNLDTPYAQGNRT</sequence>
<accession>A0AAW9DND4</accession>
<dbReference type="InterPro" id="IPR036097">
    <property type="entry name" value="HisK_dim/P_sf"/>
</dbReference>
<proteinExistence type="predicted"/>
<dbReference type="RefSeq" id="WP_319612922.1">
    <property type="nucleotide sequence ID" value="NZ_JAWXYB010000018.1"/>
</dbReference>
<dbReference type="Gene3D" id="1.10.287.130">
    <property type="match status" value="1"/>
</dbReference>